<name>A0A517DRN7_9FIRM</name>
<dbReference type="AlphaFoldDB" id="A0A517DRN7"/>
<dbReference type="RefSeq" id="WP_144349597.1">
    <property type="nucleotide sequence ID" value="NZ_CP036259.1"/>
</dbReference>
<feature type="transmembrane region" description="Helical" evidence="1">
    <location>
        <begin position="93"/>
        <end position="110"/>
    </location>
</feature>
<organism evidence="2 3">
    <name type="scientific">Sporomusa termitida</name>
    <dbReference type="NCBI Taxonomy" id="2377"/>
    <lineage>
        <taxon>Bacteria</taxon>
        <taxon>Bacillati</taxon>
        <taxon>Bacillota</taxon>
        <taxon>Negativicutes</taxon>
        <taxon>Selenomonadales</taxon>
        <taxon>Sporomusaceae</taxon>
        <taxon>Sporomusa</taxon>
    </lineage>
</organism>
<dbReference type="Proteomes" id="UP000320776">
    <property type="component" value="Chromosome"/>
</dbReference>
<dbReference type="InterPro" id="IPR014509">
    <property type="entry name" value="YjdF-like"/>
</dbReference>
<keyword evidence="1" id="KW-0812">Transmembrane</keyword>
<feature type="transmembrane region" description="Helical" evidence="1">
    <location>
        <begin position="34"/>
        <end position="51"/>
    </location>
</feature>
<dbReference type="OrthoDB" id="2942551at2"/>
<keyword evidence="1" id="KW-1133">Transmembrane helix</keyword>
<feature type="transmembrane region" description="Helical" evidence="1">
    <location>
        <begin position="63"/>
        <end position="81"/>
    </location>
</feature>
<evidence type="ECO:0000256" key="1">
    <source>
        <dbReference type="SAM" id="Phobius"/>
    </source>
</evidence>
<reference evidence="2 3" key="1">
    <citation type="submission" date="2019-02" db="EMBL/GenBank/DDBJ databases">
        <title>Closed genome of Sporomusa termitida DSM 4440.</title>
        <authorList>
            <person name="Poehlein A."/>
            <person name="Daniel R."/>
        </authorList>
    </citation>
    <scope>NUCLEOTIDE SEQUENCE [LARGE SCALE GENOMIC DNA]</scope>
    <source>
        <strain evidence="2 3">DSM 4440</strain>
    </source>
</reference>
<keyword evidence="3" id="KW-1185">Reference proteome</keyword>
<gene>
    <name evidence="2" type="ORF">SPTER_13380</name>
</gene>
<feature type="transmembrane region" description="Helical" evidence="1">
    <location>
        <begin position="7"/>
        <end position="28"/>
    </location>
</feature>
<feature type="transmembrane region" description="Helical" evidence="1">
    <location>
        <begin position="122"/>
        <end position="144"/>
    </location>
</feature>
<dbReference type="KEGG" id="sted:SPTER_13380"/>
<feature type="transmembrane region" description="Helical" evidence="1">
    <location>
        <begin position="164"/>
        <end position="184"/>
    </location>
</feature>
<evidence type="ECO:0000313" key="2">
    <source>
        <dbReference type="EMBL" id="QDR80025.1"/>
    </source>
</evidence>
<proteinExistence type="predicted"/>
<sequence>MTDHNKLLYFLTGLFLLSMIAIIVALAVQERYEFAQNITVKTCLLTVLTWLEVKYTVKIPHTIRILVLTAILSDSFFGLYMNLYTTSAIFDKLQHVFGSYTFSLFFYNLICQLTQPAISRTFSFIFVISLGLSIGVFYEIGEFIGDLTIKPSVPSQPSLLDTNLDLIADVIGAFIAAVHLIIVLQINDNRFDKK</sequence>
<accession>A0A517DRN7</accession>
<dbReference type="EMBL" id="CP036259">
    <property type="protein sequence ID" value="QDR80025.1"/>
    <property type="molecule type" value="Genomic_DNA"/>
</dbReference>
<dbReference type="Pfam" id="PF09997">
    <property type="entry name" value="DUF2238"/>
    <property type="match status" value="1"/>
</dbReference>
<keyword evidence="1" id="KW-0472">Membrane</keyword>
<protein>
    <submittedName>
        <fullName evidence="2">Uncharacterized protein</fullName>
    </submittedName>
</protein>
<evidence type="ECO:0000313" key="3">
    <source>
        <dbReference type="Proteomes" id="UP000320776"/>
    </source>
</evidence>